<dbReference type="GO" id="GO:0009007">
    <property type="term" value="F:site-specific DNA-methyltransferase (adenine-specific) activity"/>
    <property type="evidence" value="ECO:0007669"/>
    <property type="project" value="UniProtKB-EC"/>
</dbReference>
<dbReference type="Pfam" id="PF02384">
    <property type="entry name" value="N6_Mtase"/>
    <property type="match status" value="1"/>
</dbReference>
<dbReference type="EMBL" id="CP000859">
    <property type="protein sequence ID" value="ABW67899.1"/>
    <property type="molecule type" value="Genomic_DNA"/>
</dbReference>
<organism evidence="10 11">
    <name type="scientific">Desulfosudis oleivorans (strain DSM 6200 / JCM 39069 / Hxd3)</name>
    <name type="common">Desulfococcus oleovorans</name>
    <dbReference type="NCBI Taxonomy" id="96561"/>
    <lineage>
        <taxon>Bacteria</taxon>
        <taxon>Pseudomonadati</taxon>
        <taxon>Thermodesulfobacteriota</taxon>
        <taxon>Desulfobacteria</taxon>
        <taxon>Desulfobacterales</taxon>
        <taxon>Desulfosudaceae</taxon>
        <taxon>Desulfosudis</taxon>
    </lineage>
</organism>
<evidence type="ECO:0000313" key="11">
    <source>
        <dbReference type="Proteomes" id="UP000008561"/>
    </source>
</evidence>
<dbReference type="Gene3D" id="1.20.1260.30">
    <property type="match status" value="1"/>
</dbReference>
<keyword evidence="11" id="KW-1185">Reference proteome</keyword>
<dbReference type="STRING" id="96561.Dole_2095"/>
<keyword evidence="4" id="KW-0808">Transferase</keyword>
<evidence type="ECO:0000256" key="7">
    <source>
        <dbReference type="ARBA" id="ARBA00047942"/>
    </source>
</evidence>
<comment type="similarity">
    <text evidence="1">Belongs to the N(4)/N(6)-methyltransferase family.</text>
</comment>
<dbReference type="GO" id="GO:0003677">
    <property type="term" value="F:DNA binding"/>
    <property type="evidence" value="ECO:0007669"/>
    <property type="project" value="InterPro"/>
</dbReference>
<evidence type="ECO:0000256" key="3">
    <source>
        <dbReference type="ARBA" id="ARBA00022603"/>
    </source>
</evidence>
<dbReference type="GO" id="GO:0032259">
    <property type="term" value="P:methylation"/>
    <property type="evidence" value="ECO:0007669"/>
    <property type="project" value="UniProtKB-KW"/>
</dbReference>
<dbReference type="HOGENOM" id="CLU_018284_2_0_7"/>
<evidence type="ECO:0000256" key="2">
    <source>
        <dbReference type="ARBA" id="ARBA00011900"/>
    </source>
</evidence>
<name>A8ZTW6_DESOH</name>
<dbReference type="InterPro" id="IPR038333">
    <property type="entry name" value="T1MK-like_N_sf"/>
</dbReference>
<evidence type="ECO:0000256" key="6">
    <source>
        <dbReference type="ARBA" id="ARBA00022747"/>
    </source>
</evidence>
<evidence type="ECO:0000256" key="1">
    <source>
        <dbReference type="ARBA" id="ARBA00006594"/>
    </source>
</evidence>
<dbReference type="eggNOG" id="COG0286">
    <property type="taxonomic scope" value="Bacteria"/>
</dbReference>
<dbReference type="AlphaFoldDB" id="A8ZTW6"/>
<sequence length="481" mass="54240">MSDVANKLWGFCHTLRHDGIDYGDYIEQLTYLMFLKMAHEKGIDLSAVEYEDNQETVRLDCSWQPFVEKSGTDLLDAFANILRALSRQPGLLGDIFTQAMPRFTNPVNLKKVINMIDETLWSEMPVDVKGAAFEGLLEKSAAEGKKGAGQYFTPRALIQSIVTVMRPDPRKQKDFTICDPACGTAGFLMVAYEWLMAVSKGALDRKEVARIKKQTYFGQELVPRPRRLALMNLFLHGLEPQIYLGDSIYEPDRGERYDCILTNPPFGTKGANQAPVRDDFTVSTSNKQLNFIQHVVTILKPGGRAAMVLPDNVLFADAAGEVIGYLMEDCNVHTLLRLPNGTFSPYSQGVKANVIFFQKGVKTENIWIYDGRTNIPGVTKKERPLTPAMFDEFEKCYGPDPVGRSRRKDQGDDGRFKKFTRSQIKDRHYNLDIAWLRDDSLEDPANLPEPHLLAGEAITELNACVDRLQEILDLIDQETAE</sequence>
<dbReference type="InterPro" id="IPR002052">
    <property type="entry name" value="DNA_methylase_N6_adenine_CS"/>
</dbReference>
<keyword evidence="5" id="KW-0949">S-adenosyl-L-methionine</keyword>
<dbReference type="OrthoDB" id="9784823at2"/>
<comment type="catalytic activity">
    <reaction evidence="7">
        <text>a 2'-deoxyadenosine in DNA + S-adenosyl-L-methionine = an N(6)-methyl-2'-deoxyadenosine in DNA + S-adenosyl-L-homocysteine + H(+)</text>
        <dbReference type="Rhea" id="RHEA:15197"/>
        <dbReference type="Rhea" id="RHEA-COMP:12418"/>
        <dbReference type="Rhea" id="RHEA-COMP:12419"/>
        <dbReference type="ChEBI" id="CHEBI:15378"/>
        <dbReference type="ChEBI" id="CHEBI:57856"/>
        <dbReference type="ChEBI" id="CHEBI:59789"/>
        <dbReference type="ChEBI" id="CHEBI:90615"/>
        <dbReference type="ChEBI" id="CHEBI:90616"/>
        <dbReference type="EC" id="2.1.1.72"/>
    </reaction>
</comment>
<dbReference type="REBASE" id="16471">
    <property type="entry name" value="M.DolHORF2095P"/>
</dbReference>
<evidence type="ECO:0000256" key="4">
    <source>
        <dbReference type="ARBA" id="ARBA00022679"/>
    </source>
</evidence>
<protein>
    <recommendedName>
        <fullName evidence="2">site-specific DNA-methyltransferase (adenine-specific)</fullName>
        <ecNumber evidence="2">2.1.1.72</ecNumber>
    </recommendedName>
</protein>
<dbReference type="Pfam" id="PF12161">
    <property type="entry name" value="HsdM_N"/>
    <property type="match status" value="1"/>
</dbReference>
<evidence type="ECO:0000259" key="9">
    <source>
        <dbReference type="Pfam" id="PF12161"/>
    </source>
</evidence>
<keyword evidence="6" id="KW-0680">Restriction system</keyword>
<dbReference type="PROSITE" id="PS00092">
    <property type="entry name" value="N6_MTASE"/>
    <property type="match status" value="1"/>
</dbReference>
<dbReference type="PRINTS" id="PR00507">
    <property type="entry name" value="N12N6MTFRASE"/>
</dbReference>
<accession>A8ZTW6</accession>
<dbReference type="InterPro" id="IPR051537">
    <property type="entry name" value="DNA_Adenine_Mtase"/>
</dbReference>
<dbReference type="RefSeq" id="WP_012175511.1">
    <property type="nucleotide sequence ID" value="NC_009943.1"/>
</dbReference>
<reference evidence="10 11" key="1">
    <citation type="submission" date="2007-10" db="EMBL/GenBank/DDBJ databases">
        <title>Complete sequence of Desulfococcus oleovorans Hxd3.</title>
        <authorList>
            <consortium name="US DOE Joint Genome Institute"/>
            <person name="Copeland A."/>
            <person name="Lucas S."/>
            <person name="Lapidus A."/>
            <person name="Barry K."/>
            <person name="Glavina del Rio T."/>
            <person name="Dalin E."/>
            <person name="Tice H."/>
            <person name="Pitluck S."/>
            <person name="Kiss H."/>
            <person name="Brettin T."/>
            <person name="Bruce D."/>
            <person name="Detter J.C."/>
            <person name="Han C."/>
            <person name="Schmutz J."/>
            <person name="Larimer F."/>
            <person name="Land M."/>
            <person name="Hauser L."/>
            <person name="Kyrpides N."/>
            <person name="Kim E."/>
            <person name="Wawrik B."/>
            <person name="Richardson P."/>
        </authorList>
    </citation>
    <scope>NUCLEOTIDE SEQUENCE [LARGE SCALE GENOMIC DNA]</scope>
    <source>
        <strain evidence="11">DSM 6200 / JCM 39069 / Hxd3</strain>
    </source>
</reference>
<gene>
    <name evidence="10" type="ordered locus">Dole_2095</name>
</gene>
<evidence type="ECO:0000256" key="5">
    <source>
        <dbReference type="ARBA" id="ARBA00022691"/>
    </source>
</evidence>
<dbReference type="KEGG" id="dol:Dole_2095"/>
<dbReference type="SUPFAM" id="SSF53335">
    <property type="entry name" value="S-adenosyl-L-methionine-dependent methyltransferases"/>
    <property type="match status" value="1"/>
</dbReference>
<feature type="domain" description="DNA methylase adenine-specific" evidence="8">
    <location>
        <begin position="127"/>
        <end position="434"/>
    </location>
</feature>
<dbReference type="Gene3D" id="3.40.50.150">
    <property type="entry name" value="Vaccinia Virus protein VP39"/>
    <property type="match status" value="1"/>
</dbReference>
<dbReference type="Proteomes" id="UP000008561">
    <property type="component" value="Chromosome"/>
</dbReference>
<feature type="domain" description="N6 adenine-specific DNA methyltransferase N-terminal" evidence="9">
    <location>
        <begin position="5"/>
        <end position="116"/>
    </location>
</feature>
<dbReference type="InterPro" id="IPR022749">
    <property type="entry name" value="D12N6_MeTrfase_N"/>
</dbReference>
<dbReference type="PANTHER" id="PTHR42933">
    <property type="entry name" value="SLR6095 PROTEIN"/>
    <property type="match status" value="1"/>
</dbReference>
<dbReference type="EC" id="2.1.1.72" evidence="2"/>
<dbReference type="InterPro" id="IPR029063">
    <property type="entry name" value="SAM-dependent_MTases_sf"/>
</dbReference>
<dbReference type="InterPro" id="IPR003356">
    <property type="entry name" value="DNA_methylase_A-5"/>
</dbReference>
<proteinExistence type="inferred from homology"/>
<keyword evidence="3 10" id="KW-0489">Methyltransferase</keyword>
<evidence type="ECO:0000259" key="8">
    <source>
        <dbReference type="Pfam" id="PF02384"/>
    </source>
</evidence>
<dbReference type="PANTHER" id="PTHR42933:SF4">
    <property type="entry name" value="TYPE I RESTRICTION ENZYME ECOKI METHYLASE SUBUNIT"/>
    <property type="match status" value="1"/>
</dbReference>
<dbReference type="GO" id="GO:0008170">
    <property type="term" value="F:N-methyltransferase activity"/>
    <property type="evidence" value="ECO:0007669"/>
    <property type="project" value="InterPro"/>
</dbReference>
<evidence type="ECO:0000313" key="10">
    <source>
        <dbReference type="EMBL" id="ABW67899.1"/>
    </source>
</evidence>
<dbReference type="GO" id="GO:0009307">
    <property type="term" value="P:DNA restriction-modification system"/>
    <property type="evidence" value="ECO:0007669"/>
    <property type="project" value="UniProtKB-KW"/>
</dbReference>